<accession>A0AAN9ATN9</accession>
<dbReference type="GO" id="GO:0008168">
    <property type="term" value="F:methyltransferase activity"/>
    <property type="evidence" value="ECO:0007669"/>
    <property type="project" value="InterPro"/>
</dbReference>
<name>A0AAN9ATN9_9CAEN</name>
<evidence type="ECO:0000256" key="1">
    <source>
        <dbReference type="ARBA" id="ARBA00022723"/>
    </source>
</evidence>
<keyword evidence="2" id="KW-0460">Magnesium</keyword>
<comment type="caution">
    <text evidence="3">The sequence shown here is derived from an EMBL/GenBank/DDBJ whole genome shotgun (WGS) entry which is preliminary data.</text>
</comment>
<dbReference type="GO" id="GO:0046872">
    <property type="term" value="F:metal ion binding"/>
    <property type="evidence" value="ECO:0007669"/>
    <property type="project" value="UniProtKB-KW"/>
</dbReference>
<dbReference type="Gene3D" id="3.40.50.150">
    <property type="entry name" value="Vaccinia Virus protein VP39"/>
    <property type="match status" value="1"/>
</dbReference>
<dbReference type="PANTHER" id="PTHR31009">
    <property type="entry name" value="S-ADENOSYL-L-METHIONINE:CARBOXYL METHYLTRANSFERASE FAMILY PROTEIN"/>
    <property type="match status" value="1"/>
</dbReference>
<reference evidence="3 4" key="1">
    <citation type="submission" date="2024-02" db="EMBL/GenBank/DDBJ databases">
        <title>Chromosome-scale genome assembly of the rough periwinkle Littorina saxatilis.</title>
        <authorList>
            <person name="De Jode A."/>
            <person name="Faria R."/>
            <person name="Formenti G."/>
            <person name="Sims Y."/>
            <person name="Smith T.P."/>
            <person name="Tracey A."/>
            <person name="Wood J.M.D."/>
            <person name="Zagrodzka Z.B."/>
            <person name="Johannesson K."/>
            <person name="Butlin R.K."/>
            <person name="Leder E.H."/>
        </authorList>
    </citation>
    <scope>NUCLEOTIDE SEQUENCE [LARGE SCALE GENOMIC DNA]</scope>
    <source>
        <strain evidence="3">Snail1</strain>
        <tissue evidence="3">Muscle</tissue>
    </source>
</reference>
<dbReference type="InterPro" id="IPR029063">
    <property type="entry name" value="SAM-dependent_MTases_sf"/>
</dbReference>
<dbReference type="SUPFAM" id="SSF53335">
    <property type="entry name" value="S-adenosyl-L-methionine-dependent methyltransferases"/>
    <property type="match status" value="1"/>
</dbReference>
<protein>
    <submittedName>
        <fullName evidence="3">Uncharacterized protein</fullName>
    </submittedName>
</protein>
<evidence type="ECO:0000313" key="3">
    <source>
        <dbReference type="EMBL" id="KAK7092819.1"/>
    </source>
</evidence>
<evidence type="ECO:0000256" key="2">
    <source>
        <dbReference type="ARBA" id="ARBA00022842"/>
    </source>
</evidence>
<proteinExistence type="predicted"/>
<dbReference type="Proteomes" id="UP001374579">
    <property type="component" value="Unassembled WGS sequence"/>
</dbReference>
<keyword evidence="4" id="KW-1185">Reference proteome</keyword>
<dbReference type="InterPro" id="IPR042086">
    <property type="entry name" value="MeTrfase_capping"/>
</dbReference>
<sequence>MTSVPHSHIPYGESGSGHYGNWLATQDADNIAIVKDQIFKAVDSIPVRSGTNGNRLFTMGDYGTADGSVTIPLIRELITTIRKKHGEVPIQIVYEDQPSNDFNSVFKRIHGLIPDPPTYLNDFKNVFVFASGASFYHQILPDNTGDLIMSFIAAHWMSEAPTTFQDSFHRFPNANEAERKLVAAQAAKDWETFLLLRAKEMKSGGVLIVSTPSEDPEMKQKGVRSCNQGTEEGMLNMWRRMRDEGKITNEEFVNTNFNRCQRYLEEYKAPFEDQNSAVYKAGLRLISAEQVLSACVAQKKWQEKLEKEGVDDRKTWAKAVVNQHRCWSNSSFIRGLSDKRSESEKEALVDEMYSRLEAEVATQDPKVFKNWYLLGYVFAQKV</sequence>
<keyword evidence="1" id="KW-0479">Metal-binding</keyword>
<organism evidence="3 4">
    <name type="scientific">Littorina saxatilis</name>
    <dbReference type="NCBI Taxonomy" id="31220"/>
    <lineage>
        <taxon>Eukaryota</taxon>
        <taxon>Metazoa</taxon>
        <taxon>Spiralia</taxon>
        <taxon>Lophotrochozoa</taxon>
        <taxon>Mollusca</taxon>
        <taxon>Gastropoda</taxon>
        <taxon>Caenogastropoda</taxon>
        <taxon>Littorinimorpha</taxon>
        <taxon>Littorinoidea</taxon>
        <taxon>Littorinidae</taxon>
        <taxon>Littorina</taxon>
    </lineage>
</organism>
<dbReference type="Pfam" id="PF03492">
    <property type="entry name" value="Methyltransf_7"/>
    <property type="match status" value="1"/>
</dbReference>
<evidence type="ECO:0000313" key="4">
    <source>
        <dbReference type="Proteomes" id="UP001374579"/>
    </source>
</evidence>
<dbReference type="AlphaFoldDB" id="A0AAN9ATN9"/>
<dbReference type="InterPro" id="IPR005299">
    <property type="entry name" value="MeTrfase_7"/>
</dbReference>
<gene>
    <name evidence="3" type="ORF">V1264_008507</name>
</gene>
<dbReference type="EMBL" id="JBAMIC010000021">
    <property type="protein sequence ID" value="KAK7092819.1"/>
    <property type="molecule type" value="Genomic_DNA"/>
</dbReference>
<dbReference type="Gene3D" id="1.10.1200.270">
    <property type="entry name" value="Methyltransferase, alpha-helical capping domain"/>
    <property type="match status" value="1"/>
</dbReference>